<evidence type="ECO:0000256" key="1">
    <source>
        <dbReference type="SAM" id="MobiDB-lite"/>
    </source>
</evidence>
<feature type="compositionally biased region" description="Basic residues" evidence="1">
    <location>
        <begin position="122"/>
        <end position="134"/>
    </location>
</feature>
<evidence type="ECO:0000313" key="2">
    <source>
        <dbReference type="EMBL" id="KAF9982522.1"/>
    </source>
</evidence>
<accession>A0A9P6M9J8</accession>
<protein>
    <submittedName>
        <fullName evidence="2">Uncharacterized protein</fullName>
    </submittedName>
</protein>
<dbReference type="AlphaFoldDB" id="A0A9P6M9J8"/>
<organism evidence="2 3">
    <name type="scientific">Modicella reniformis</name>
    <dbReference type="NCBI Taxonomy" id="1440133"/>
    <lineage>
        <taxon>Eukaryota</taxon>
        <taxon>Fungi</taxon>
        <taxon>Fungi incertae sedis</taxon>
        <taxon>Mucoromycota</taxon>
        <taxon>Mortierellomycotina</taxon>
        <taxon>Mortierellomycetes</taxon>
        <taxon>Mortierellales</taxon>
        <taxon>Mortierellaceae</taxon>
        <taxon>Modicella</taxon>
    </lineage>
</organism>
<sequence length="471" mass="52567">MGGRNVVRAVLDSSDDDLDELSRDAGKNALKPDIHRPRHPRAPVADDTIPRSFDIEISPKLSSTSALGSSAKMPWSITKDPEQDIVLSTPVSKRRIRHYNTVLDSEDDLSAVEKSFELSPSSRRRNLTHVHSRHSGLPEIKSLGGGDGRESSPRAIVSDTEPEVGVYDAGLAELEESFATQPSLNERYEAGNDFYVAESQRNLGFHGKSRGSQAYSDRILTRLTKPRPFVLDILSDDYLSQYVADSKGQDAVDVEEEHRKLRKILMFTDDSDQKDLSRMPEPSSQGNPVLGEGRRSSEKAPLIAFPIFNFAGRHSPEKKQEAKLEKDDSKHYPIWRKRSEGEAKRRLSAIATGTERDEEEEEPLEDSRARRRLTQACLRSPPKKIRLTETAPDVSGMESALKTAAEHIRQRASSKFPAPPARMESVESFSTISDSQSVITGALSRTDRLISQVEEIEDFSDEQRSQSNAVF</sequence>
<feature type="region of interest" description="Disordered" evidence="1">
    <location>
        <begin position="116"/>
        <end position="155"/>
    </location>
</feature>
<comment type="caution">
    <text evidence="2">The sequence shown here is derived from an EMBL/GenBank/DDBJ whole genome shotgun (WGS) entry which is preliminary data.</text>
</comment>
<keyword evidence="3" id="KW-1185">Reference proteome</keyword>
<feature type="region of interest" description="Disordered" evidence="1">
    <location>
        <begin position="343"/>
        <end position="369"/>
    </location>
</feature>
<feature type="region of interest" description="Disordered" evidence="1">
    <location>
        <begin position="271"/>
        <end position="296"/>
    </location>
</feature>
<feature type="region of interest" description="Disordered" evidence="1">
    <location>
        <begin position="1"/>
        <end position="47"/>
    </location>
</feature>
<dbReference type="Proteomes" id="UP000749646">
    <property type="component" value="Unassembled WGS sequence"/>
</dbReference>
<dbReference type="OrthoDB" id="2447618at2759"/>
<reference evidence="2" key="1">
    <citation type="journal article" date="2020" name="Fungal Divers.">
        <title>Resolving the Mortierellaceae phylogeny through synthesis of multi-gene phylogenetics and phylogenomics.</title>
        <authorList>
            <person name="Vandepol N."/>
            <person name="Liber J."/>
            <person name="Desiro A."/>
            <person name="Na H."/>
            <person name="Kennedy M."/>
            <person name="Barry K."/>
            <person name="Grigoriev I.V."/>
            <person name="Miller A.N."/>
            <person name="O'Donnell K."/>
            <person name="Stajich J.E."/>
            <person name="Bonito G."/>
        </authorList>
    </citation>
    <scope>NUCLEOTIDE SEQUENCE</scope>
    <source>
        <strain evidence="2">MES-2147</strain>
    </source>
</reference>
<gene>
    <name evidence="2" type="ORF">BGZ65_002772</name>
</gene>
<proteinExistence type="predicted"/>
<name>A0A9P6M9J8_9FUNG</name>
<dbReference type="EMBL" id="JAAAHW010003572">
    <property type="protein sequence ID" value="KAF9982522.1"/>
    <property type="molecule type" value="Genomic_DNA"/>
</dbReference>
<feature type="compositionally biased region" description="Basic and acidic residues" evidence="1">
    <location>
        <begin position="20"/>
        <end position="35"/>
    </location>
</feature>
<evidence type="ECO:0000313" key="3">
    <source>
        <dbReference type="Proteomes" id="UP000749646"/>
    </source>
</evidence>